<dbReference type="Gene3D" id="3.40.50.1820">
    <property type="entry name" value="alpha/beta hydrolase"/>
    <property type="match status" value="1"/>
</dbReference>
<dbReference type="Proteomes" id="UP000254802">
    <property type="component" value="Unassembled WGS sequence"/>
</dbReference>
<protein>
    <submittedName>
        <fullName evidence="1">Predicted hydrolase of the alpha/beta superfamily</fullName>
    </submittedName>
</protein>
<dbReference type="EMBL" id="UGPN01000002">
    <property type="protein sequence ID" value="STY59444.1"/>
    <property type="molecule type" value="Genomic_DNA"/>
</dbReference>
<name>A0A378MTL7_MANHA</name>
<accession>A0A378MTL7</accession>
<dbReference type="AlphaFoldDB" id="A0A378MTL7"/>
<dbReference type="InterPro" id="IPR029058">
    <property type="entry name" value="AB_hydrolase_fold"/>
</dbReference>
<evidence type="ECO:0000313" key="1">
    <source>
        <dbReference type="EMBL" id="STY59444.1"/>
    </source>
</evidence>
<keyword evidence="1" id="KW-0378">Hydrolase</keyword>
<reference evidence="1 2" key="1">
    <citation type="submission" date="2018-06" db="EMBL/GenBank/DDBJ databases">
        <authorList>
            <consortium name="Pathogen Informatics"/>
            <person name="Doyle S."/>
        </authorList>
    </citation>
    <scope>NUCLEOTIDE SEQUENCE [LARGE SCALE GENOMIC DNA]</scope>
    <source>
        <strain evidence="1 2">NCTC10638</strain>
    </source>
</reference>
<gene>
    <name evidence="1" type="ORF">NCTC10638_00614</name>
</gene>
<sequence>MVQKPLNHYLEMQEHFLYVPYLHHHRRIRVLLPKDYHNEGWERYPVLYMHDGKMCFTAKSLIRGILGKLFQPLNHTRITEDDYCRH</sequence>
<organism evidence="1 2">
    <name type="scientific">Mannheimia haemolytica</name>
    <name type="common">Pasteurella haemolytica</name>
    <dbReference type="NCBI Taxonomy" id="75985"/>
    <lineage>
        <taxon>Bacteria</taxon>
        <taxon>Pseudomonadati</taxon>
        <taxon>Pseudomonadota</taxon>
        <taxon>Gammaproteobacteria</taxon>
        <taxon>Pasteurellales</taxon>
        <taxon>Pasteurellaceae</taxon>
        <taxon>Mannheimia</taxon>
    </lineage>
</organism>
<dbReference type="SUPFAM" id="SSF53474">
    <property type="entry name" value="alpha/beta-Hydrolases"/>
    <property type="match status" value="1"/>
</dbReference>
<proteinExistence type="predicted"/>
<dbReference type="GO" id="GO:0016787">
    <property type="term" value="F:hydrolase activity"/>
    <property type="evidence" value="ECO:0007669"/>
    <property type="project" value="UniProtKB-KW"/>
</dbReference>
<evidence type="ECO:0000313" key="2">
    <source>
        <dbReference type="Proteomes" id="UP000254802"/>
    </source>
</evidence>